<evidence type="ECO:0000256" key="9">
    <source>
        <dbReference type="ARBA" id="ARBA00023242"/>
    </source>
</evidence>
<keyword evidence="6" id="KW-0808">Transferase</keyword>
<dbReference type="PROSITE" id="PS51977">
    <property type="entry name" value="WGR"/>
    <property type="match status" value="1"/>
</dbReference>
<evidence type="ECO:0000256" key="11">
    <source>
        <dbReference type="ARBA" id="ARBA00024945"/>
    </source>
</evidence>
<sequence length="234" mass="27056">MRLSPNTMFCKRVRIFMTHKCWDNNNKFYIIQVLESDDGGRFMVFNRWGRVGSKGQNKLSGPYTSNHHAIIEFEAKFYGKTKNHRGDRLEFVAHPKSYAWLEMDYSKTDQASTVQEPSVSKMDRQPRETRLEARLAKFISLICSISMMKQQMIEIGYNAEKLPLGKLSKSTILKGYDVLKRIADVIGQSDRKTLEQLSGEFYMVILMILVIERCLSFLPSAAFSPMLEFYTPPP</sequence>
<dbReference type="InterPro" id="IPR036930">
    <property type="entry name" value="WGR_dom_sf"/>
</dbReference>
<comment type="caution">
    <text evidence="15">The sequence shown here is derived from an EMBL/GenBank/DDBJ whole genome shotgun (WGS) entry which is preliminary data.</text>
</comment>
<dbReference type="SUPFAM" id="SSF142921">
    <property type="entry name" value="WGR domain-like"/>
    <property type="match status" value="1"/>
</dbReference>
<dbReference type="Pfam" id="PF05406">
    <property type="entry name" value="WGR"/>
    <property type="match status" value="1"/>
</dbReference>
<gene>
    <name evidence="15" type="ORF">ACH5RR_020019</name>
</gene>
<organism evidence="15 16">
    <name type="scientific">Cinchona calisaya</name>
    <dbReference type="NCBI Taxonomy" id="153742"/>
    <lineage>
        <taxon>Eukaryota</taxon>
        <taxon>Viridiplantae</taxon>
        <taxon>Streptophyta</taxon>
        <taxon>Embryophyta</taxon>
        <taxon>Tracheophyta</taxon>
        <taxon>Spermatophyta</taxon>
        <taxon>Magnoliopsida</taxon>
        <taxon>eudicotyledons</taxon>
        <taxon>Gunneridae</taxon>
        <taxon>Pentapetalae</taxon>
        <taxon>asterids</taxon>
        <taxon>lamiids</taxon>
        <taxon>Gentianales</taxon>
        <taxon>Rubiaceae</taxon>
        <taxon>Cinchonoideae</taxon>
        <taxon>Cinchoneae</taxon>
        <taxon>Cinchona</taxon>
    </lineage>
</organism>
<feature type="domain" description="PARP alpha-helical" evidence="13">
    <location>
        <begin position="128"/>
        <end position="234"/>
    </location>
</feature>
<evidence type="ECO:0000256" key="5">
    <source>
        <dbReference type="ARBA" id="ARBA00022676"/>
    </source>
</evidence>
<name>A0ABD2ZD82_9GENT</name>
<evidence type="ECO:0000313" key="16">
    <source>
        <dbReference type="Proteomes" id="UP001630127"/>
    </source>
</evidence>
<evidence type="ECO:0000313" key="15">
    <source>
        <dbReference type="EMBL" id="KAL3517430.1"/>
    </source>
</evidence>
<dbReference type="Pfam" id="PF02877">
    <property type="entry name" value="PARP_reg"/>
    <property type="match status" value="1"/>
</dbReference>
<comment type="subcellular location">
    <subcellularLocation>
        <location evidence="3">Nucleus</location>
    </subcellularLocation>
</comment>
<dbReference type="EC" id="2.4.2.30" evidence="4"/>
<dbReference type="GO" id="GO:0016779">
    <property type="term" value="F:nucleotidyltransferase activity"/>
    <property type="evidence" value="ECO:0007669"/>
    <property type="project" value="UniProtKB-KW"/>
</dbReference>
<evidence type="ECO:0000259" key="13">
    <source>
        <dbReference type="PROSITE" id="PS51060"/>
    </source>
</evidence>
<dbReference type="SUPFAM" id="SSF47587">
    <property type="entry name" value="Domain of poly(ADP-ribose) polymerase"/>
    <property type="match status" value="1"/>
</dbReference>
<dbReference type="Gene3D" id="2.20.140.10">
    <property type="entry name" value="WGR domain"/>
    <property type="match status" value="1"/>
</dbReference>
<dbReference type="SMART" id="SM00773">
    <property type="entry name" value="WGR"/>
    <property type="match status" value="1"/>
</dbReference>
<comment type="catalytic activity">
    <reaction evidence="12">
        <text>NAD(+) + (ADP-D-ribosyl)n-acceptor = nicotinamide + (ADP-D-ribosyl)n+1-acceptor + H(+).</text>
        <dbReference type="EC" id="2.4.2.30"/>
    </reaction>
</comment>
<comment type="function">
    <text evidence="11">Involved in the base excision repair (BER) pathway, by catalyzing the poly(ADP-ribosyl)ation of a limited number of acceptor proteins involved in chromatin architecture and in DNA metabolism. This modification follows DNA damages and appears as an obligatory step in a detection/signaling pathway leading to the reparation of DNA strand breaks.</text>
</comment>
<comment type="catalytic activity">
    <reaction evidence="2">
        <text>L-glutamyl-[protein] + NAD(+) = 5-O-(ADP-D-ribosyl)-L-glutamyl-[protein] + nicotinamide</text>
        <dbReference type="Rhea" id="RHEA:58224"/>
        <dbReference type="Rhea" id="RHEA-COMP:10208"/>
        <dbReference type="Rhea" id="RHEA-COMP:15089"/>
        <dbReference type="ChEBI" id="CHEBI:17154"/>
        <dbReference type="ChEBI" id="CHEBI:29973"/>
        <dbReference type="ChEBI" id="CHEBI:57540"/>
        <dbReference type="ChEBI" id="CHEBI:142540"/>
    </reaction>
</comment>
<dbReference type="InterPro" id="IPR036616">
    <property type="entry name" value="Poly(ADP-ribose)pol_reg_dom_sf"/>
</dbReference>
<dbReference type="GO" id="GO:0003950">
    <property type="term" value="F:NAD+ poly-ADP-ribosyltransferase activity"/>
    <property type="evidence" value="ECO:0007669"/>
    <property type="project" value="UniProtKB-EC"/>
</dbReference>
<dbReference type="InterPro" id="IPR008893">
    <property type="entry name" value="WGR_domain"/>
</dbReference>
<evidence type="ECO:0000259" key="14">
    <source>
        <dbReference type="PROSITE" id="PS51977"/>
    </source>
</evidence>
<dbReference type="PROSITE" id="PS51060">
    <property type="entry name" value="PARP_ALPHA_HD"/>
    <property type="match status" value="1"/>
</dbReference>
<keyword evidence="7" id="KW-0548">Nucleotidyltransferase</keyword>
<dbReference type="GO" id="GO:0005634">
    <property type="term" value="C:nucleus"/>
    <property type="evidence" value="ECO:0007669"/>
    <property type="project" value="UniProtKB-SubCell"/>
</dbReference>
<dbReference type="PANTHER" id="PTHR10459:SF60">
    <property type="entry name" value="POLY [ADP-RIBOSE] POLYMERASE 2"/>
    <property type="match status" value="1"/>
</dbReference>
<proteinExistence type="inferred from homology"/>
<evidence type="ECO:0000256" key="10">
    <source>
        <dbReference type="ARBA" id="ARBA00024347"/>
    </source>
</evidence>
<evidence type="ECO:0000256" key="7">
    <source>
        <dbReference type="ARBA" id="ARBA00022695"/>
    </source>
</evidence>
<dbReference type="PANTHER" id="PTHR10459">
    <property type="entry name" value="DNA LIGASE"/>
    <property type="match status" value="1"/>
</dbReference>
<evidence type="ECO:0000256" key="4">
    <source>
        <dbReference type="ARBA" id="ARBA00012020"/>
    </source>
</evidence>
<dbReference type="Proteomes" id="UP001630127">
    <property type="component" value="Unassembled WGS sequence"/>
</dbReference>
<comment type="catalytic activity">
    <reaction evidence="1">
        <text>L-aspartyl-[protein] + NAD(+) = 4-O-(ADP-D-ribosyl)-L-aspartyl-[protein] + nicotinamide</text>
        <dbReference type="Rhea" id="RHEA:54424"/>
        <dbReference type="Rhea" id="RHEA-COMP:9867"/>
        <dbReference type="Rhea" id="RHEA-COMP:13832"/>
        <dbReference type="ChEBI" id="CHEBI:17154"/>
        <dbReference type="ChEBI" id="CHEBI:29961"/>
        <dbReference type="ChEBI" id="CHEBI:57540"/>
        <dbReference type="ChEBI" id="CHEBI:138102"/>
    </reaction>
</comment>
<dbReference type="InterPro" id="IPR050800">
    <property type="entry name" value="ARTD/PARP"/>
</dbReference>
<evidence type="ECO:0000256" key="12">
    <source>
        <dbReference type="ARBA" id="ARBA00033987"/>
    </source>
</evidence>
<evidence type="ECO:0000256" key="3">
    <source>
        <dbReference type="ARBA" id="ARBA00004123"/>
    </source>
</evidence>
<keyword evidence="9" id="KW-0539">Nucleus</keyword>
<dbReference type="EMBL" id="JBJUIK010000009">
    <property type="protein sequence ID" value="KAL3517430.1"/>
    <property type="molecule type" value="Genomic_DNA"/>
</dbReference>
<keyword evidence="16" id="KW-1185">Reference proteome</keyword>
<keyword evidence="8" id="KW-0520">NAD</keyword>
<evidence type="ECO:0000256" key="2">
    <source>
        <dbReference type="ARBA" id="ARBA00000459"/>
    </source>
</evidence>
<evidence type="ECO:0000256" key="1">
    <source>
        <dbReference type="ARBA" id="ARBA00000438"/>
    </source>
</evidence>
<dbReference type="InterPro" id="IPR004102">
    <property type="entry name" value="Poly(ADP-ribose)pol_reg_dom"/>
</dbReference>
<accession>A0ABD2ZD82</accession>
<reference evidence="15 16" key="1">
    <citation type="submission" date="2024-11" db="EMBL/GenBank/DDBJ databases">
        <title>A near-complete genome assembly of Cinchona calisaya.</title>
        <authorList>
            <person name="Lian D.C."/>
            <person name="Zhao X.W."/>
            <person name="Wei L."/>
        </authorList>
    </citation>
    <scope>NUCLEOTIDE SEQUENCE [LARGE SCALE GENOMIC DNA]</scope>
    <source>
        <tissue evidence="15">Nenye</tissue>
    </source>
</reference>
<evidence type="ECO:0000256" key="8">
    <source>
        <dbReference type="ARBA" id="ARBA00023027"/>
    </source>
</evidence>
<protein>
    <recommendedName>
        <fullName evidence="4">NAD(+) ADP-ribosyltransferase</fullName>
        <ecNumber evidence="4">2.4.2.30</ecNumber>
    </recommendedName>
</protein>
<dbReference type="Gene3D" id="1.20.142.10">
    <property type="entry name" value="Poly(ADP-ribose) polymerase, regulatory domain"/>
    <property type="match status" value="1"/>
</dbReference>
<dbReference type="FunFam" id="2.20.140.10:FF:000001">
    <property type="entry name" value="Poly [ADP-ribose] polymerase"/>
    <property type="match status" value="1"/>
</dbReference>
<dbReference type="AlphaFoldDB" id="A0ABD2ZD82"/>
<evidence type="ECO:0000256" key="6">
    <source>
        <dbReference type="ARBA" id="ARBA00022679"/>
    </source>
</evidence>
<feature type="domain" description="WGR" evidence="14">
    <location>
        <begin position="1"/>
        <end position="98"/>
    </location>
</feature>
<keyword evidence="5" id="KW-0328">Glycosyltransferase</keyword>
<comment type="similarity">
    <text evidence="10">Belongs to the ARTD/PARP family.</text>
</comment>